<proteinExistence type="predicted"/>
<reference evidence="2" key="1">
    <citation type="submission" date="2017-09" db="EMBL/GenBank/DDBJ databases">
        <title>Depth-based differentiation of microbial function through sediment-hosted aquifers and enrichment of novel symbionts in the deep terrestrial subsurface.</title>
        <authorList>
            <person name="Probst A.J."/>
            <person name="Ladd B."/>
            <person name="Jarett J.K."/>
            <person name="Geller-Mcgrath D.E."/>
            <person name="Sieber C.M.K."/>
            <person name="Emerson J.B."/>
            <person name="Anantharaman K."/>
            <person name="Thomas B.C."/>
            <person name="Malmstrom R."/>
            <person name="Stieglmeier M."/>
            <person name="Klingl A."/>
            <person name="Woyke T."/>
            <person name="Ryan C.M."/>
            <person name="Banfield J.F."/>
        </authorList>
    </citation>
    <scope>NUCLEOTIDE SEQUENCE [LARGE SCALE GENOMIC DNA]</scope>
</reference>
<dbReference type="AlphaFoldDB" id="A0A2M8F9U4"/>
<name>A0A2M8F9U4_9BACT</name>
<dbReference type="Proteomes" id="UP000231456">
    <property type="component" value="Unassembled WGS sequence"/>
</dbReference>
<gene>
    <name evidence="1" type="ORF">CO030_02830</name>
</gene>
<dbReference type="EMBL" id="PFRH01000094">
    <property type="protein sequence ID" value="PJC52439.1"/>
    <property type="molecule type" value="Genomic_DNA"/>
</dbReference>
<sequence>MPSKLPPPANWQIGKTGASIKFHNDVRHYLESCNDETVRRRLKEAQRQIETGESVLYIAITPTQFLADSEEVSDS</sequence>
<organism evidence="1 2">
    <name type="scientific">Candidatus Magasanikbacteria bacterium CG_4_9_14_0_2_um_filter_42_11</name>
    <dbReference type="NCBI Taxonomy" id="1974643"/>
    <lineage>
        <taxon>Bacteria</taxon>
        <taxon>Candidatus Magasanikiibacteriota</taxon>
    </lineage>
</organism>
<evidence type="ECO:0000313" key="1">
    <source>
        <dbReference type="EMBL" id="PJC52439.1"/>
    </source>
</evidence>
<evidence type="ECO:0000313" key="2">
    <source>
        <dbReference type="Proteomes" id="UP000231456"/>
    </source>
</evidence>
<accession>A0A2M8F9U4</accession>
<comment type="caution">
    <text evidence="1">The sequence shown here is derived from an EMBL/GenBank/DDBJ whole genome shotgun (WGS) entry which is preliminary data.</text>
</comment>
<protein>
    <submittedName>
        <fullName evidence="1">Uncharacterized protein</fullName>
    </submittedName>
</protein>